<dbReference type="WBParaSite" id="HPLM_0000096101-mRNA-1">
    <property type="protein sequence ID" value="HPLM_0000096101-mRNA-1"/>
    <property type="gene ID" value="HPLM_0000096101"/>
</dbReference>
<dbReference type="EMBL" id="UZAF01001039">
    <property type="protein sequence ID" value="VDO07222.1"/>
    <property type="molecule type" value="Genomic_DNA"/>
</dbReference>
<evidence type="ECO:0000313" key="3">
    <source>
        <dbReference type="WBParaSite" id="HPLM_0000096101-mRNA-1"/>
    </source>
</evidence>
<keyword evidence="2" id="KW-1185">Reference proteome</keyword>
<gene>
    <name evidence="1" type="ORF">HPLM_LOCUS962</name>
</gene>
<dbReference type="AlphaFoldDB" id="A0A0N4VUJ4"/>
<reference evidence="1 2" key="2">
    <citation type="submission" date="2018-11" db="EMBL/GenBank/DDBJ databases">
        <authorList>
            <consortium name="Pathogen Informatics"/>
        </authorList>
    </citation>
    <scope>NUCLEOTIDE SEQUENCE [LARGE SCALE GENOMIC DNA]</scope>
    <source>
        <strain evidence="1 2">MHpl1</strain>
    </source>
</reference>
<dbReference type="InterPro" id="IPR035940">
    <property type="entry name" value="CAP_sf"/>
</dbReference>
<dbReference type="Proteomes" id="UP000268014">
    <property type="component" value="Unassembled WGS sequence"/>
</dbReference>
<organism evidence="3">
    <name type="scientific">Haemonchus placei</name>
    <name type="common">Barber's pole worm</name>
    <dbReference type="NCBI Taxonomy" id="6290"/>
    <lineage>
        <taxon>Eukaryota</taxon>
        <taxon>Metazoa</taxon>
        <taxon>Ecdysozoa</taxon>
        <taxon>Nematoda</taxon>
        <taxon>Chromadorea</taxon>
        <taxon>Rhabditida</taxon>
        <taxon>Rhabditina</taxon>
        <taxon>Rhabditomorpha</taxon>
        <taxon>Strongyloidea</taxon>
        <taxon>Trichostrongylidae</taxon>
        <taxon>Haemonchus</taxon>
    </lineage>
</organism>
<evidence type="ECO:0000313" key="2">
    <source>
        <dbReference type="Proteomes" id="UP000268014"/>
    </source>
</evidence>
<proteinExistence type="predicted"/>
<dbReference type="Gene3D" id="3.40.33.10">
    <property type="entry name" value="CAP"/>
    <property type="match status" value="1"/>
</dbReference>
<sequence length="43" mass="4719">MAWATTQYFGCAVVPCGGSQWSAVCHYQPGRVHLQSLGFLTLF</sequence>
<evidence type="ECO:0000313" key="1">
    <source>
        <dbReference type="EMBL" id="VDO07222.1"/>
    </source>
</evidence>
<protein>
    <submittedName>
        <fullName evidence="3">SCP domain-containing protein</fullName>
    </submittedName>
</protein>
<accession>A0A0N4VUJ4</accession>
<name>A0A0N4VUJ4_HAEPC</name>
<dbReference type="SUPFAM" id="SSF55797">
    <property type="entry name" value="PR-1-like"/>
    <property type="match status" value="1"/>
</dbReference>
<reference evidence="3" key="1">
    <citation type="submission" date="2017-02" db="UniProtKB">
        <authorList>
            <consortium name="WormBaseParasite"/>
        </authorList>
    </citation>
    <scope>IDENTIFICATION</scope>
</reference>